<dbReference type="Pfam" id="PF12937">
    <property type="entry name" value="F-box-like"/>
    <property type="match status" value="1"/>
</dbReference>
<gene>
    <name evidence="3" type="ORF">EKO04_010918</name>
</gene>
<reference evidence="3" key="2">
    <citation type="submission" date="2020-09" db="EMBL/GenBank/DDBJ databases">
        <title>Reference genome assembly for Australian Ascochyta lentis isolate Al4.</title>
        <authorList>
            <person name="Lee R.C."/>
            <person name="Farfan-Caceres L.M."/>
            <person name="Debler J.W."/>
            <person name="Williams A.H."/>
            <person name="Henares B.M."/>
        </authorList>
    </citation>
    <scope>NUCLEOTIDE SEQUENCE</scope>
    <source>
        <strain evidence="3">Al4</strain>
    </source>
</reference>
<feature type="region of interest" description="Disordered" evidence="1">
    <location>
        <begin position="694"/>
        <end position="736"/>
    </location>
</feature>
<dbReference type="SUPFAM" id="SSF52058">
    <property type="entry name" value="L domain-like"/>
    <property type="match status" value="1"/>
</dbReference>
<dbReference type="InterPro" id="IPR032675">
    <property type="entry name" value="LRR_dom_sf"/>
</dbReference>
<name>A0A8H7IUP1_9PLEO</name>
<dbReference type="Proteomes" id="UP000651452">
    <property type="component" value="Unassembled WGS sequence"/>
</dbReference>
<keyword evidence="4" id="KW-1185">Reference proteome</keyword>
<evidence type="ECO:0000256" key="1">
    <source>
        <dbReference type="SAM" id="MobiDB-lite"/>
    </source>
</evidence>
<reference evidence="3" key="1">
    <citation type="submission" date="2018-12" db="EMBL/GenBank/DDBJ databases">
        <authorList>
            <person name="Syme R.A."/>
            <person name="Farfan-Caceres L."/>
            <person name="Lichtenzveig J."/>
        </authorList>
    </citation>
    <scope>NUCLEOTIDE SEQUENCE</scope>
    <source>
        <strain evidence="3">Al4</strain>
    </source>
</reference>
<feature type="domain" description="F-box" evidence="2">
    <location>
        <begin position="77"/>
        <end position="121"/>
    </location>
</feature>
<feature type="compositionally biased region" description="Acidic residues" evidence="1">
    <location>
        <begin position="699"/>
        <end position="736"/>
    </location>
</feature>
<dbReference type="OrthoDB" id="2522477at2759"/>
<comment type="caution">
    <text evidence="3">The sequence shown here is derived from an EMBL/GenBank/DDBJ whole genome shotgun (WGS) entry which is preliminary data.</text>
</comment>
<feature type="region of interest" description="Disordered" evidence="1">
    <location>
        <begin position="632"/>
        <end position="661"/>
    </location>
</feature>
<dbReference type="AlphaFoldDB" id="A0A8H7IUP1"/>
<evidence type="ECO:0000313" key="3">
    <source>
        <dbReference type="EMBL" id="KAF9691334.1"/>
    </source>
</evidence>
<protein>
    <recommendedName>
        <fullName evidence="2">F-box domain-containing protein</fullName>
    </recommendedName>
</protein>
<evidence type="ECO:0000313" key="4">
    <source>
        <dbReference type="Proteomes" id="UP000651452"/>
    </source>
</evidence>
<evidence type="ECO:0000259" key="2">
    <source>
        <dbReference type="Pfam" id="PF12937"/>
    </source>
</evidence>
<dbReference type="InterPro" id="IPR001810">
    <property type="entry name" value="F-box_dom"/>
</dbReference>
<dbReference type="EMBL" id="RZGK01000021">
    <property type="protein sequence ID" value="KAF9691334.1"/>
    <property type="molecule type" value="Genomic_DNA"/>
</dbReference>
<feature type="compositionally biased region" description="Acidic residues" evidence="1">
    <location>
        <begin position="640"/>
        <end position="661"/>
    </location>
</feature>
<accession>A0A8H7IUP1</accession>
<proteinExistence type="predicted"/>
<organism evidence="3 4">
    <name type="scientific">Ascochyta lentis</name>
    <dbReference type="NCBI Taxonomy" id="205686"/>
    <lineage>
        <taxon>Eukaryota</taxon>
        <taxon>Fungi</taxon>
        <taxon>Dikarya</taxon>
        <taxon>Ascomycota</taxon>
        <taxon>Pezizomycotina</taxon>
        <taxon>Dothideomycetes</taxon>
        <taxon>Pleosporomycetidae</taxon>
        <taxon>Pleosporales</taxon>
        <taxon>Pleosporineae</taxon>
        <taxon>Didymellaceae</taxon>
        <taxon>Ascochyta</taxon>
    </lineage>
</organism>
<sequence>MPLSSHTLAAMRRYSTSAPRDPHYRLKASLATGYVVCALALPFVPPLLETRRAKADGSYLTRPSTMACTLLGSIDHRLPNELTLAVVQQLANDNRTLCTLAQTCRGFQQLAEEHIYKTIKLRSVRDLQRIISAFVSRHDRVRAVHTLKILYRYNEHLDVSLERRKAFNECVAQMVNLREWHVESPYDNFKWEKGGHEWVEGDMERFRQALEKACVDGAKEKERFAQDRHLTRSLQRTVGLAQLESLTIHSHGAHADFWPLDGFHCLFRHPSLRYLHVSCVTFPETLELLESHKRKTPLTTLIFDECNLEPKSLLHILGTPEKLKHLTLGENVFNINRSVECSPRLSPDPVAALEAIAAVAHSLESLTHLDSKWRLATDNHIIARRRVPGEGMRQFHSLKTIECDTGSFLHEAVVMNHDLAPPNLDTLIVRRHFYVVENFFDYLPDVGYYTALPSLNTLELRQSAAALNYLATSEYICEPERLRNRHAFAYKLFKSDINFRLNIELGRGSSLIPPYLHGEPVPQVRCLYDASSIGFRRHVNKEAVGPNVGVEVGSLQVENGSSSLFPFSYLDDLKNQHPGSATPPEEPLKKLTASESADLPETDQLGDDDVQQIAGQTRRALDQMKERFARGWHLQRDSDPGDLSDNWDDDVDDFEGTDEETDSDFEAMIQDLQNDGDEEAFLQFIENMQEQGIEIEVQSGDEEGDDDDEWHEAEENVPEDWEDAEDDLEEHEADLD</sequence>
<dbReference type="Gene3D" id="3.80.10.10">
    <property type="entry name" value="Ribonuclease Inhibitor"/>
    <property type="match status" value="1"/>
</dbReference>